<dbReference type="GO" id="GO:0000160">
    <property type="term" value="P:phosphorelay signal transduction system"/>
    <property type="evidence" value="ECO:0007669"/>
    <property type="project" value="InterPro"/>
</dbReference>
<organism evidence="4 5">
    <name type="scientific">candidate division WWE3 bacterium RIFCSPLOWO2_02_FULL_53_10</name>
    <dbReference type="NCBI Taxonomy" id="1802629"/>
    <lineage>
        <taxon>Bacteria</taxon>
        <taxon>Katanobacteria</taxon>
    </lineage>
</organism>
<evidence type="ECO:0000256" key="1">
    <source>
        <dbReference type="ARBA" id="ARBA00022553"/>
    </source>
</evidence>
<evidence type="ECO:0000313" key="4">
    <source>
        <dbReference type="EMBL" id="OGC69090.1"/>
    </source>
</evidence>
<keyword evidence="1 2" id="KW-0597">Phosphoprotein</keyword>
<dbReference type="SMART" id="SM00448">
    <property type="entry name" value="REC"/>
    <property type="match status" value="1"/>
</dbReference>
<reference evidence="4 5" key="1">
    <citation type="journal article" date="2016" name="Nat. Commun.">
        <title>Thousands of microbial genomes shed light on interconnected biogeochemical processes in an aquifer system.</title>
        <authorList>
            <person name="Anantharaman K."/>
            <person name="Brown C.T."/>
            <person name="Hug L.A."/>
            <person name="Sharon I."/>
            <person name="Castelle C.J."/>
            <person name="Probst A.J."/>
            <person name="Thomas B.C."/>
            <person name="Singh A."/>
            <person name="Wilkins M.J."/>
            <person name="Karaoz U."/>
            <person name="Brodie E.L."/>
            <person name="Williams K.H."/>
            <person name="Hubbard S.S."/>
            <person name="Banfield J.F."/>
        </authorList>
    </citation>
    <scope>NUCLEOTIDE SEQUENCE [LARGE SCALE GENOMIC DNA]</scope>
</reference>
<comment type="caution">
    <text evidence="4">The sequence shown here is derived from an EMBL/GenBank/DDBJ whole genome shotgun (WGS) entry which is preliminary data.</text>
</comment>
<dbReference type="Pfam" id="PF00072">
    <property type="entry name" value="Response_reg"/>
    <property type="match status" value="1"/>
</dbReference>
<name>A0A1F4WI82_UNCKA</name>
<dbReference type="Gene3D" id="3.40.50.2300">
    <property type="match status" value="1"/>
</dbReference>
<evidence type="ECO:0000313" key="5">
    <source>
        <dbReference type="Proteomes" id="UP000176492"/>
    </source>
</evidence>
<dbReference type="AlphaFoldDB" id="A0A1F4WI82"/>
<dbReference type="EMBL" id="MEVM01000058">
    <property type="protein sequence ID" value="OGC69090.1"/>
    <property type="molecule type" value="Genomic_DNA"/>
</dbReference>
<dbReference type="InterPro" id="IPR001789">
    <property type="entry name" value="Sig_transdc_resp-reg_receiver"/>
</dbReference>
<feature type="modified residue" description="4-aspartylphosphate" evidence="2">
    <location>
        <position position="52"/>
    </location>
</feature>
<dbReference type="PROSITE" id="PS50110">
    <property type="entry name" value="RESPONSE_REGULATORY"/>
    <property type="match status" value="1"/>
</dbReference>
<evidence type="ECO:0000256" key="2">
    <source>
        <dbReference type="PROSITE-ProRule" id="PRU00169"/>
    </source>
</evidence>
<accession>A0A1F4WI82</accession>
<feature type="domain" description="Response regulatory" evidence="3">
    <location>
        <begin position="3"/>
        <end position="119"/>
    </location>
</feature>
<proteinExistence type="predicted"/>
<dbReference type="Proteomes" id="UP000176492">
    <property type="component" value="Unassembled WGS sequence"/>
</dbReference>
<dbReference type="PANTHER" id="PTHR44591">
    <property type="entry name" value="STRESS RESPONSE REGULATOR PROTEIN 1"/>
    <property type="match status" value="1"/>
</dbReference>
<sequence>MARILIVEDDPLISRMYQAVFKFEEFEVDMARNGEEGLEKVRKFRPTLVLLDIMMPKLNGLDVLEEMKSDPKLKKIPVVVLTNLSGMKDAETALELGAVKYIVKTQNKPKAVVRQVKEILAGYTRGEVPKAA</sequence>
<dbReference type="PANTHER" id="PTHR44591:SF3">
    <property type="entry name" value="RESPONSE REGULATORY DOMAIN-CONTAINING PROTEIN"/>
    <property type="match status" value="1"/>
</dbReference>
<protein>
    <recommendedName>
        <fullName evidence="3">Response regulatory domain-containing protein</fullName>
    </recommendedName>
</protein>
<dbReference type="InterPro" id="IPR011006">
    <property type="entry name" value="CheY-like_superfamily"/>
</dbReference>
<gene>
    <name evidence="4" type="ORF">A3J33_00180</name>
</gene>
<dbReference type="SUPFAM" id="SSF52172">
    <property type="entry name" value="CheY-like"/>
    <property type="match status" value="1"/>
</dbReference>
<dbReference type="InterPro" id="IPR050595">
    <property type="entry name" value="Bact_response_regulator"/>
</dbReference>
<dbReference type="CDD" id="cd17574">
    <property type="entry name" value="REC_OmpR"/>
    <property type="match status" value="1"/>
</dbReference>
<evidence type="ECO:0000259" key="3">
    <source>
        <dbReference type="PROSITE" id="PS50110"/>
    </source>
</evidence>